<gene>
    <name evidence="2" type="ORF">CSHISOI_04544</name>
</gene>
<dbReference type="EMBL" id="PUHP01000328">
    <property type="protein sequence ID" value="TQN70893.1"/>
    <property type="molecule type" value="Genomic_DNA"/>
</dbReference>
<dbReference type="AlphaFoldDB" id="A0A5Q4BUZ5"/>
<accession>A0A5Q4BUZ5</accession>
<keyword evidence="3" id="KW-1185">Reference proteome</keyword>
<dbReference type="Proteomes" id="UP000326340">
    <property type="component" value="Unassembled WGS sequence"/>
</dbReference>
<evidence type="ECO:0000313" key="3">
    <source>
        <dbReference type="Proteomes" id="UP000326340"/>
    </source>
</evidence>
<sequence>MAPVTTWDDKARSDLLVALLTVTKPSKEDWDLALAVVHSKGYTYNASAAMQHIQKLQRKEQTAGDSGEASSTPVKKATKKATTPRKRKTPSKKTKNDEDAEENEDDEGREDTPIPKKPRTPKKPDMKMEALEFEDNDAE</sequence>
<feature type="compositionally biased region" description="Acidic residues" evidence="1">
    <location>
        <begin position="98"/>
        <end position="109"/>
    </location>
</feature>
<comment type="caution">
    <text evidence="2">The sequence shown here is derived from an EMBL/GenBank/DDBJ whole genome shotgun (WGS) entry which is preliminary data.</text>
</comment>
<feature type="non-terminal residue" evidence="2">
    <location>
        <position position="139"/>
    </location>
</feature>
<feature type="compositionally biased region" description="Basic residues" evidence="1">
    <location>
        <begin position="76"/>
        <end position="93"/>
    </location>
</feature>
<reference evidence="2 3" key="1">
    <citation type="journal article" date="2019" name="Sci. Rep.">
        <title>Colletotrichum shisoi sp. nov., an anthracnose pathogen of Perilla frutescens in Japan: molecular phylogenetic, morphological and genomic evidence.</title>
        <authorList>
            <person name="Gan P."/>
            <person name="Tsushima A."/>
            <person name="Hiroyama R."/>
            <person name="Narusaka M."/>
            <person name="Takano Y."/>
            <person name="Narusaka Y."/>
            <person name="Kawaradani M."/>
            <person name="Damm U."/>
            <person name="Shirasu K."/>
        </authorList>
    </citation>
    <scope>NUCLEOTIDE SEQUENCE [LARGE SCALE GENOMIC DNA]</scope>
    <source>
        <strain evidence="2 3">PG-2018a</strain>
    </source>
</reference>
<dbReference type="OrthoDB" id="4525115at2759"/>
<proteinExistence type="predicted"/>
<organism evidence="2 3">
    <name type="scientific">Colletotrichum shisoi</name>
    <dbReference type="NCBI Taxonomy" id="2078593"/>
    <lineage>
        <taxon>Eukaryota</taxon>
        <taxon>Fungi</taxon>
        <taxon>Dikarya</taxon>
        <taxon>Ascomycota</taxon>
        <taxon>Pezizomycotina</taxon>
        <taxon>Sordariomycetes</taxon>
        <taxon>Hypocreomycetidae</taxon>
        <taxon>Glomerellales</taxon>
        <taxon>Glomerellaceae</taxon>
        <taxon>Colletotrichum</taxon>
        <taxon>Colletotrichum destructivum species complex</taxon>
    </lineage>
</organism>
<feature type="region of interest" description="Disordered" evidence="1">
    <location>
        <begin position="54"/>
        <end position="139"/>
    </location>
</feature>
<protein>
    <submittedName>
        <fullName evidence="2">Uncharacterized protein</fullName>
    </submittedName>
</protein>
<evidence type="ECO:0000256" key="1">
    <source>
        <dbReference type="SAM" id="MobiDB-lite"/>
    </source>
</evidence>
<evidence type="ECO:0000313" key="2">
    <source>
        <dbReference type="EMBL" id="TQN70893.1"/>
    </source>
</evidence>
<name>A0A5Q4BUZ5_9PEZI</name>